<dbReference type="AlphaFoldDB" id="A0A0P1BAG2"/>
<feature type="transmembrane region" description="Helical" evidence="2">
    <location>
        <begin position="37"/>
        <end position="56"/>
    </location>
</feature>
<evidence type="ECO:0000313" key="3">
    <source>
        <dbReference type="EMBL" id="CEH13032.1"/>
    </source>
</evidence>
<keyword evidence="2" id="KW-0472">Membrane</keyword>
<dbReference type="Proteomes" id="UP000054845">
    <property type="component" value="Unassembled WGS sequence"/>
</dbReference>
<dbReference type="EMBL" id="CCYA01000192">
    <property type="protein sequence ID" value="CEH13032.1"/>
    <property type="molecule type" value="Genomic_DNA"/>
</dbReference>
<proteinExistence type="predicted"/>
<name>A0A0P1BAG2_9BASI</name>
<accession>A0A0P1BAG2</accession>
<evidence type="ECO:0000256" key="2">
    <source>
        <dbReference type="SAM" id="Phobius"/>
    </source>
</evidence>
<keyword evidence="2" id="KW-0812">Transmembrane</keyword>
<keyword evidence="2" id="KW-1133">Transmembrane helix</keyword>
<reference evidence="3 4" key="1">
    <citation type="submission" date="2014-09" db="EMBL/GenBank/DDBJ databases">
        <authorList>
            <person name="Magalhaes I.L.F."/>
            <person name="Oliveira U."/>
            <person name="Santos F.R."/>
            <person name="Vidigal T.H.D.A."/>
            <person name="Brescovit A.D."/>
            <person name="Santos A.J."/>
        </authorList>
    </citation>
    <scope>NUCLEOTIDE SEQUENCE [LARGE SCALE GENOMIC DNA]</scope>
</reference>
<dbReference type="STRING" id="401625.A0A0P1BAG2"/>
<evidence type="ECO:0000256" key="1">
    <source>
        <dbReference type="SAM" id="MobiDB-lite"/>
    </source>
</evidence>
<feature type="region of interest" description="Disordered" evidence="1">
    <location>
        <begin position="12"/>
        <end position="31"/>
    </location>
</feature>
<evidence type="ECO:0000313" key="4">
    <source>
        <dbReference type="Proteomes" id="UP000054845"/>
    </source>
</evidence>
<keyword evidence="4" id="KW-1185">Reference proteome</keyword>
<sequence length="115" mass="12846">MASPSAQVFAREAATATSAMDGRVPEEEHTTTNGRSLFILSLLLCILIGVFFRSILPRLPRLVLRGRLRVKRLGLRGVRGIEWRSNGFKSRRQFNGQAGDGLVASRFQLCRAAYR</sequence>
<protein>
    <submittedName>
        <fullName evidence="3">Uncharacterized protein</fullName>
    </submittedName>
</protein>
<organism evidence="3 4">
    <name type="scientific">Ceraceosorus bombacis</name>
    <dbReference type="NCBI Taxonomy" id="401625"/>
    <lineage>
        <taxon>Eukaryota</taxon>
        <taxon>Fungi</taxon>
        <taxon>Dikarya</taxon>
        <taxon>Basidiomycota</taxon>
        <taxon>Ustilaginomycotina</taxon>
        <taxon>Exobasidiomycetes</taxon>
        <taxon>Ceraceosorales</taxon>
        <taxon>Ceraceosoraceae</taxon>
        <taxon>Ceraceosorus</taxon>
    </lineage>
</organism>